<dbReference type="Proteomes" id="UP001595925">
    <property type="component" value="Unassembled WGS sequence"/>
</dbReference>
<dbReference type="Pfam" id="PF04214">
    <property type="entry name" value="DUF411"/>
    <property type="match status" value="1"/>
</dbReference>
<dbReference type="InterPro" id="IPR006311">
    <property type="entry name" value="TAT_signal"/>
</dbReference>
<name>A0ABD5QHM6_9EURY</name>
<comment type="caution">
    <text evidence="1">The sequence shown here is derived from an EMBL/GenBank/DDBJ whole genome shotgun (WGS) entry which is preliminary data.</text>
</comment>
<organism evidence="1 2">
    <name type="scientific">Saliphagus infecundisoli</name>
    <dbReference type="NCBI Taxonomy" id="1849069"/>
    <lineage>
        <taxon>Archaea</taxon>
        <taxon>Methanobacteriati</taxon>
        <taxon>Methanobacteriota</taxon>
        <taxon>Stenosarchaea group</taxon>
        <taxon>Halobacteria</taxon>
        <taxon>Halobacteriales</taxon>
        <taxon>Natrialbaceae</taxon>
        <taxon>Saliphagus</taxon>
    </lineage>
</organism>
<accession>A0ABD5QHM6</accession>
<dbReference type="PROSITE" id="PS51257">
    <property type="entry name" value="PROKAR_LIPOPROTEIN"/>
    <property type="match status" value="1"/>
</dbReference>
<reference evidence="1 2" key="1">
    <citation type="journal article" date="2019" name="Int. J. Syst. Evol. Microbiol.">
        <title>The Global Catalogue of Microorganisms (GCM) 10K type strain sequencing project: providing services to taxonomists for standard genome sequencing and annotation.</title>
        <authorList>
            <consortium name="The Broad Institute Genomics Platform"/>
            <consortium name="The Broad Institute Genome Sequencing Center for Infectious Disease"/>
            <person name="Wu L."/>
            <person name="Ma J."/>
        </authorList>
    </citation>
    <scope>NUCLEOTIDE SEQUENCE [LARGE SCALE GENOMIC DNA]</scope>
    <source>
        <strain evidence="1 2">CGMCC 1.15824</strain>
    </source>
</reference>
<dbReference type="InterPro" id="IPR007332">
    <property type="entry name" value="DUF411"/>
</dbReference>
<dbReference type="EMBL" id="JBHSJG010000046">
    <property type="protein sequence ID" value="MFC4989311.1"/>
    <property type="molecule type" value="Genomic_DNA"/>
</dbReference>
<dbReference type="PROSITE" id="PS51318">
    <property type="entry name" value="TAT"/>
    <property type="match status" value="1"/>
</dbReference>
<dbReference type="AlphaFoldDB" id="A0ABD5QHM6"/>
<proteinExistence type="predicted"/>
<sequence>MPRSSPHDATDAADLSRRSFLGAAGIVAAGFFAGCLGSDEPSEAEVSPAAASLLDGAVLYRSPNCSCCLEYTEYLETNSGVSIDVQEVSDLAEVQDEYAVPRDVESCHTVSVGKYYVEGHVPLEAINELAAETPDVAGIALPGMPAGSPGMPGTKEEPFLVYATYDDGSYDKFVRV</sequence>
<dbReference type="RefSeq" id="WP_224829816.1">
    <property type="nucleotide sequence ID" value="NZ_JAIVEF010000027.1"/>
</dbReference>
<evidence type="ECO:0000313" key="1">
    <source>
        <dbReference type="EMBL" id="MFC4989311.1"/>
    </source>
</evidence>
<keyword evidence="2" id="KW-1185">Reference proteome</keyword>
<protein>
    <submittedName>
        <fullName evidence="1">DUF411 domain-containing protein</fullName>
    </submittedName>
</protein>
<evidence type="ECO:0000313" key="2">
    <source>
        <dbReference type="Proteomes" id="UP001595925"/>
    </source>
</evidence>
<gene>
    <name evidence="1" type="ORF">ACFPFO_16420</name>
</gene>